<proteinExistence type="predicted"/>
<reference evidence="7 8" key="1">
    <citation type="submission" date="2019-01" db="EMBL/GenBank/DDBJ databases">
        <title>PMF-metabolizing Aryl O-demethylase.</title>
        <authorList>
            <person name="Kim M."/>
        </authorList>
    </citation>
    <scope>NUCLEOTIDE SEQUENCE [LARGE SCALE GENOMIC DNA]</scope>
    <source>
        <strain evidence="7 8">PMF1</strain>
    </source>
</reference>
<dbReference type="AlphaFoldDB" id="A0A4V0Z6W0"/>
<dbReference type="Proteomes" id="UP000289794">
    <property type="component" value="Chromosome"/>
</dbReference>
<dbReference type="KEGG" id="bpro:PMF13cell1_00161"/>
<keyword evidence="4 6" id="KW-1133">Transmembrane helix</keyword>
<feature type="transmembrane region" description="Helical" evidence="6">
    <location>
        <begin position="12"/>
        <end position="37"/>
    </location>
</feature>
<organism evidence="7 8">
    <name type="scientific">Blautia producta</name>
    <dbReference type="NCBI Taxonomy" id="33035"/>
    <lineage>
        <taxon>Bacteria</taxon>
        <taxon>Bacillati</taxon>
        <taxon>Bacillota</taxon>
        <taxon>Clostridia</taxon>
        <taxon>Lachnospirales</taxon>
        <taxon>Lachnospiraceae</taxon>
        <taxon>Blautia</taxon>
    </lineage>
</organism>
<keyword evidence="3 6" id="KW-0812">Transmembrane</keyword>
<accession>A0A4V0Z6W0</accession>
<dbReference type="RefSeq" id="WP_118635423.1">
    <property type="nucleotide sequence ID" value="NZ_CP035945.1"/>
</dbReference>
<evidence type="ECO:0000256" key="3">
    <source>
        <dbReference type="ARBA" id="ARBA00022692"/>
    </source>
</evidence>
<evidence type="ECO:0000256" key="2">
    <source>
        <dbReference type="ARBA" id="ARBA00022475"/>
    </source>
</evidence>
<dbReference type="GO" id="GO:0005886">
    <property type="term" value="C:plasma membrane"/>
    <property type="evidence" value="ECO:0007669"/>
    <property type="project" value="UniProtKB-SubCell"/>
</dbReference>
<evidence type="ECO:0008006" key="9">
    <source>
        <dbReference type="Google" id="ProtNLM"/>
    </source>
</evidence>
<name>A0A4V0Z6W0_9FIRM</name>
<dbReference type="InterPro" id="IPR050833">
    <property type="entry name" value="Poly_Biosynth_Transport"/>
</dbReference>
<feature type="transmembrane region" description="Helical" evidence="6">
    <location>
        <begin position="94"/>
        <end position="113"/>
    </location>
</feature>
<dbReference type="EMBL" id="CP035945">
    <property type="protein sequence ID" value="QBE94668.1"/>
    <property type="molecule type" value="Genomic_DNA"/>
</dbReference>
<feature type="transmembrane region" description="Helical" evidence="6">
    <location>
        <begin position="157"/>
        <end position="178"/>
    </location>
</feature>
<feature type="transmembrane region" description="Helical" evidence="6">
    <location>
        <begin position="375"/>
        <end position="393"/>
    </location>
</feature>
<evidence type="ECO:0000256" key="5">
    <source>
        <dbReference type="ARBA" id="ARBA00023136"/>
    </source>
</evidence>
<evidence type="ECO:0000313" key="8">
    <source>
        <dbReference type="Proteomes" id="UP000289794"/>
    </source>
</evidence>
<sequence length="508" mass="58190">MNTKSRTYNVLFNAVANIGGQILTLVFSFLTRIVFIHAFGESYLGINGLFTNILSVLSLAELGVSSTIVYCMYKPIVDKDYHRLTALMNYYKKLYRVIGTVVAVIGLILVPFLDKLVNLDVDIGNVTFYYLLYLLNTVSSYFLVYKTAILTADQKSYIIKICRVAITAVQFVVLAIVALVLKNFYAYLSLQIGFSILHNVICSRIAQKQYPFIADKAELEKSEKNKIWSNIFSMFSYQVGNVLLNNTDNILISILVNTVAVGFYSNYSMIVLSVGTFLQLLFSSIQASVGNLAAEGNETKQYQIFNVIQFMSFWTTSFCVVCFMVLFQDAITILYTDHYLLGYDIVTVCAINFYVQYILYPIYCYRSTVGLFRQTRWIMLFTSVINIVLSIVFGKIWGLFGILLATSISRIVTNFWYEPIKLFHIYFKQNAVQYFLKQFGAAAITIVLVIPMVCISRCMDGMDLYLRFITKIAMCIIIPNTVFFVLFRKTTEFRYLRQIVEKKLKLSR</sequence>
<gene>
    <name evidence="7" type="ORF">PMF13cell1_00161</name>
</gene>
<dbReference type="PANTHER" id="PTHR30250">
    <property type="entry name" value="PST FAMILY PREDICTED COLANIC ACID TRANSPORTER"/>
    <property type="match status" value="1"/>
</dbReference>
<feature type="transmembrane region" description="Helical" evidence="6">
    <location>
        <begin position="438"/>
        <end position="459"/>
    </location>
</feature>
<feature type="transmembrane region" description="Helical" evidence="6">
    <location>
        <begin position="128"/>
        <end position="145"/>
    </location>
</feature>
<keyword evidence="5 6" id="KW-0472">Membrane</keyword>
<feature type="transmembrane region" description="Helical" evidence="6">
    <location>
        <begin position="250"/>
        <end position="283"/>
    </location>
</feature>
<evidence type="ECO:0000256" key="4">
    <source>
        <dbReference type="ARBA" id="ARBA00022989"/>
    </source>
</evidence>
<evidence type="ECO:0000256" key="1">
    <source>
        <dbReference type="ARBA" id="ARBA00004651"/>
    </source>
</evidence>
<feature type="transmembrane region" description="Helical" evidence="6">
    <location>
        <begin position="49"/>
        <end position="73"/>
    </location>
</feature>
<feature type="transmembrane region" description="Helical" evidence="6">
    <location>
        <begin position="399"/>
        <end position="417"/>
    </location>
</feature>
<feature type="transmembrane region" description="Helical" evidence="6">
    <location>
        <begin position="304"/>
        <end position="327"/>
    </location>
</feature>
<protein>
    <recommendedName>
        <fullName evidence="9">Polysaccharide biosynthesis protein</fullName>
    </recommendedName>
</protein>
<evidence type="ECO:0000256" key="6">
    <source>
        <dbReference type="SAM" id="Phobius"/>
    </source>
</evidence>
<evidence type="ECO:0000313" key="7">
    <source>
        <dbReference type="EMBL" id="QBE94668.1"/>
    </source>
</evidence>
<feature type="transmembrane region" description="Helical" evidence="6">
    <location>
        <begin position="465"/>
        <end position="487"/>
    </location>
</feature>
<keyword evidence="2" id="KW-1003">Cell membrane</keyword>
<dbReference type="PANTHER" id="PTHR30250:SF26">
    <property type="entry name" value="PSMA PROTEIN"/>
    <property type="match status" value="1"/>
</dbReference>
<feature type="transmembrane region" description="Helical" evidence="6">
    <location>
        <begin position="339"/>
        <end position="363"/>
    </location>
</feature>
<comment type="subcellular location">
    <subcellularLocation>
        <location evidence="1">Cell membrane</location>
        <topology evidence="1">Multi-pass membrane protein</topology>
    </subcellularLocation>
</comment>